<dbReference type="RefSeq" id="WP_146689980.1">
    <property type="nucleotide sequence ID" value="NZ_LT629750.1"/>
</dbReference>
<dbReference type="GO" id="GO:0016829">
    <property type="term" value="F:lyase activity"/>
    <property type="evidence" value="ECO:0007669"/>
    <property type="project" value="InterPro"/>
</dbReference>
<proteinExistence type="predicted"/>
<dbReference type="AlphaFoldDB" id="A0A1H2AI99"/>
<dbReference type="Proteomes" id="UP000243904">
    <property type="component" value="Chromosome I"/>
</dbReference>
<sequence length="264" mass="28761">MTSTGSTGGLFNIGSPDARPLSAQRVREEAFAMPIHQPAFGRSPSWFLDRPALTVTYRTDMDLARAIVPEPLVVKDPLVSLAFLYMVAPGIGDYYEFAQSITCFLGDEEVSFRPLMVAENVTAIIMGREVLGLPKKYGHPRVGQNGSSYVGTLECDGSLVARASMAYKYQDVPAERAMKALARPSVVLKIVPDVDGRPRIADLVRFEYSDITLKGAWTGPGSVDLFHHEAAPLAALPVREVVSIVHTLSDSLLRPGTSVHDYLK</sequence>
<protein>
    <submittedName>
        <fullName evidence="1">Acetoacetate decarboxylase</fullName>
    </submittedName>
</protein>
<organism evidence="1 2">
    <name type="scientific">Bradyrhizobium canariense</name>
    <dbReference type="NCBI Taxonomy" id="255045"/>
    <lineage>
        <taxon>Bacteria</taxon>
        <taxon>Pseudomonadati</taxon>
        <taxon>Pseudomonadota</taxon>
        <taxon>Alphaproteobacteria</taxon>
        <taxon>Hyphomicrobiales</taxon>
        <taxon>Nitrobacteraceae</taxon>
        <taxon>Bradyrhizobium</taxon>
    </lineage>
</organism>
<reference evidence="2" key="1">
    <citation type="submission" date="2016-10" db="EMBL/GenBank/DDBJ databases">
        <authorList>
            <person name="Varghese N."/>
            <person name="Submissions S."/>
        </authorList>
    </citation>
    <scope>NUCLEOTIDE SEQUENCE [LARGE SCALE GENOMIC DNA]</scope>
    <source>
        <strain evidence="2">GAS369</strain>
    </source>
</reference>
<name>A0A1H2AI99_9BRAD</name>
<keyword evidence="2" id="KW-1185">Reference proteome</keyword>
<dbReference type="SUPFAM" id="SSF160104">
    <property type="entry name" value="Acetoacetate decarboxylase-like"/>
    <property type="match status" value="1"/>
</dbReference>
<evidence type="ECO:0000313" key="2">
    <source>
        <dbReference type="Proteomes" id="UP000243904"/>
    </source>
</evidence>
<dbReference type="InterPro" id="IPR010451">
    <property type="entry name" value="Acetoacetate_decarboxylase"/>
</dbReference>
<accession>A0A1H2AI99</accession>
<gene>
    <name evidence="1" type="ORF">SAMN05444158_6176</name>
</gene>
<dbReference type="InterPro" id="IPR023375">
    <property type="entry name" value="ADC_dom_sf"/>
</dbReference>
<evidence type="ECO:0000313" key="1">
    <source>
        <dbReference type="EMBL" id="SDT45557.1"/>
    </source>
</evidence>
<dbReference type="Gene3D" id="2.40.400.10">
    <property type="entry name" value="Acetoacetate decarboxylase-like"/>
    <property type="match status" value="1"/>
</dbReference>
<dbReference type="NCBIfam" id="NF002614">
    <property type="entry name" value="PRK02265.1"/>
    <property type="match status" value="1"/>
</dbReference>
<dbReference type="Pfam" id="PF06314">
    <property type="entry name" value="ADC"/>
    <property type="match status" value="1"/>
</dbReference>
<dbReference type="EMBL" id="LT629750">
    <property type="protein sequence ID" value="SDT45557.1"/>
    <property type="molecule type" value="Genomic_DNA"/>
</dbReference>